<dbReference type="OMA" id="NATVEYW"/>
<keyword evidence="9" id="KW-0472">Membrane</keyword>
<keyword evidence="10" id="KW-0325">Glycoprotein</keyword>
<dbReference type="CDD" id="cd23963">
    <property type="entry name" value="GT29_ST8SIA"/>
    <property type="match status" value="1"/>
</dbReference>
<comment type="similarity">
    <text evidence="2">Belongs to the glycosyltransferase 29 family.</text>
</comment>
<dbReference type="Pfam" id="PF00777">
    <property type="entry name" value="Glyco_transf_29"/>
    <property type="match status" value="1"/>
</dbReference>
<evidence type="ECO:0000256" key="9">
    <source>
        <dbReference type="ARBA" id="ARBA00023136"/>
    </source>
</evidence>
<evidence type="ECO:0000256" key="1">
    <source>
        <dbReference type="ARBA" id="ARBA00004323"/>
    </source>
</evidence>
<proteinExistence type="inferred from homology"/>
<dbReference type="Proteomes" id="UP000887568">
    <property type="component" value="Unplaced"/>
</dbReference>
<evidence type="ECO:0000256" key="8">
    <source>
        <dbReference type="ARBA" id="ARBA00023034"/>
    </source>
</evidence>
<keyword evidence="3" id="KW-0328">Glycosyltransferase</keyword>
<keyword evidence="4" id="KW-0808">Transferase</keyword>
<reference evidence="11" key="1">
    <citation type="submission" date="2022-11" db="UniProtKB">
        <authorList>
            <consortium name="EnsemblMetazoa"/>
        </authorList>
    </citation>
    <scope>IDENTIFICATION</scope>
</reference>
<dbReference type="GO" id="GO:0009311">
    <property type="term" value="P:oligosaccharide metabolic process"/>
    <property type="evidence" value="ECO:0007669"/>
    <property type="project" value="TreeGrafter"/>
</dbReference>
<accession>A0A913ZV65</accession>
<evidence type="ECO:0000256" key="3">
    <source>
        <dbReference type="ARBA" id="ARBA00022676"/>
    </source>
</evidence>
<protein>
    <submittedName>
        <fullName evidence="11">Uncharacterized protein</fullName>
    </submittedName>
</protein>
<dbReference type="GO" id="GO:0006491">
    <property type="term" value="P:N-glycan processing"/>
    <property type="evidence" value="ECO:0007669"/>
    <property type="project" value="TreeGrafter"/>
</dbReference>
<keyword evidence="5" id="KW-0812">Transmembrane</keyword>
<dbReference type="InterPro" id="IPR050943">
    <property type="entry name" value="Glycosyltr_29_Sialyltrsf"/>
</dbReference>
<keyword evidence="8" id="KW-0333">Golgi apparatus</keyword>
<dbReference type="PANTHER" id="PTHR11987:SF54">
    <property type="entry name" value="ST8 ALPHA-N-ACETYL-NEURAMINIDE ALPHA-2,8-SIALYLTRANSFERASE 6"/>
    <property type="match status" value="1"/>
</dbReference>
<keyword evidence="6" id="KW-0735">Signal-anchor</keyword>
<dbReference type="RefSeq" id="XP_038055160.1">
    <property type="nucleotide sequence ID" value="XM_038199232.1"/>
</dbReference>
<dbReference type="OrthoDB" id="10264956at2759"/>
<dbReference type="GeneID" id="119727364"/>
<dbReference type="InterPro" id="IPR001675">
    <property type="entry name" value="Glyco_trans_29"/>
</dbReference>
<dbReference type="GO" id="GO:0000139">
    <property type="term" value="C:Golgi membrane"/>
    <property type="evidence" value="ECO:0007669"/>
    <property type="project" value="UniProtKB-SubCell"/>
</dbReference>
<evidence type="ECO:0000256" key="2">
    <source>
        <dbReference type="ARBA" id="ARBA00006003"/>
    </source>
</evidence>
<dbReference type="PANTHER" id="PTHR11987">
    <property type="entry name" value="ALPHA-2,8-SIALYLTRANSFERASE"/>
    <property type="match status" value="1"/>
</dbReference>
<keyword evidence="7" id="KW-1133">Transmembrane helix</keyword>
<evidence type="ECO:0000256" key="4">
    <source>
        <dbReference type="ARBA" id="ARBA00022679"/>
    </source>
</evidence>
<dbReference type="InterPro" id="IPR038578">
    <property type="entry name" value="GT29-like_sf"/>
</dbReference>
<evidence type="ECO:0000313" key="11">
    <source>
        <dbReference type="EnsemblMetazoa" id="XP_038055160.1"/>
    </source>
</evidence>
<dbReference type="GO" id="GO:0003828">
    <property type="term" value="F:alpha-N-acetylneuraminate alpha-2,8-sialyltransferase activity"/>
    <property type="evidence" value="ECO:0007669"/>
    <property type="project" value="TreeGrafter"/>
</dbReference>
<evidence type="ECO:0000313" key="12">
    <source>
        <dbReference type="Proteomes" id="UP000887568"/>
    </source>
</evidence>
<evidence type="ECO:0000256" key="10">
    <source>
        <dbReference type="ARBA" id="ARBA00023180"/>
    </source>
</evidence>
<dbReference type="AlphaFoldDB" id="A0A913ZV65"/>
<evidence type="ECO:0000256" key="7">
    <source>
        <dbReference type="ARBA" id="ARBA00022989"/>
    </source>
</evidence>
<organism evidence="11 12">
    <name type="scientific">Patiria miniata</name>
    <name type="common">Bat star</name>
    <name type="synonym">Asterina miniata</name>
    <dbReference type="NCBI Taxonomy" id="46514"/>
    <lineage>
        <taxon>Eukaryota</taxon>
        <taxon>Metazoa</taxon>
        <taxon>Echinodermata</taxon>
        <taxon>Eleutherozoa</taxon>
        <taxon>Asterozoa</taxon>
        <taxon>Asteroidea</taxon>
        <taxon>Valvatacea</taxon>
        <taxon>Valvatida</taxon>
        <taxon>Asterinidae</taxon>
        <taxon>Patiria</taxon>
    </lineage>
</organism>
<comment type="subcellular location">
    <subcellularLocation>
        <location evidence="1">Golgi apparatus membrane</location>
        <topology evidence="1">Single-pass type II membrane protein</topology>
    </subcellularLocation>
</comment>
<keyword evidence="12" id="KW-1185">Reference proteome</keyword>
<name>A0A913ZV65_PATMI</name>
<sequence length="397" mass="45286">MLSTMRLFLILRLMRLLTWFGLIAIILMVTRDEIPSLHNAFISMVTTKEALSPSQRRFAESLPAPVNVSLPTTPVPVIASIVRTFSSFQDEALFIYQKYILSNWKARPDRVRSFRREIFQSSDSTAIDQFVLTQQNTNSSTLMPFYDKKLGYRGPLYKPKPELLQFLPKNPIFPKGTLLDKCSVVGNGGVLLRSACGKEIDSADYVLRCNLVPIRTFGIDAGYKTNLTTMNPSIMSTRYHGFHLSTDTKRFAKALKEYSGHLFIPCMINGGVLKTCTSRLLPAILEAQKKGRKFAQVTIGNPKHLLGIIKLWKHAGINYMSTGFYLAQTALTMCKEVHLFGFWSFNRTFYPLPKTLKYHFFDQMAQSNSHKFNTEFQILWQQHAEGILKIHSQDCEE</sequence>
<evidence type="ECO:0000256" key="6">
    <source>
        <dbReference type="ARBA" id="ARBA00022968"/>
    </source>
</evidence>
<dbReference type="Gene3D" id="3.90.1480.20">
    <property type="entry name" value="Glycosyl transferase family 29"/>
    <property type="match status" value="1"/>
</dbReference>
<evidence type="ECO:0000256" key="5">
    <source>
        <dbReference type="ARBA" id="ARBA00022692"/>
    </source>
</evidence>
<dbReference type="EnsemblMetazoa" id="XM_038199232.1">
    <property type="protein sequence ID" value="XP_038055160.1"/>
    <property type="gene ID" value="LOC119727364"/>
</dbReference>